<evidence type="ECO:0000256" key="5">
    <source>
        <dbReference type="ARBA" id="ARBA00022989"/>
    </source>
</evidence>
<dbReference type="InterPro" id="IPR023271">
    <property type="entry name" value="Aquaporin-like"/>
</dbReference>
<feature type="transmembrane region" description="Helical" evidence="8">
    <location>
        <begin position="235"/>
        <end position="258"/>
    </location>
</feature>
<dbReference type="GO" id="GO:0012505">
    <property type="term" value="C:endomembrane system"/>
    <property type="evidence" value="ECO:0007669"/>
    <property type="project" value="UniProtKB-SubCell"/>
</dbReference>
<protein>
    <submittedName>
        <fullName evidence="9">Aquaporin 1</fullName>
    </submittedName>
</protein>
<feature type="transmembrane region" description="Helical" evidence="8">
    <location>
        <begin position="194"/>
        <end position="215"/>
    </location>
</feature>
<evidence type="ECO:0000256" key="4">
    <source>
        <dbReference type="ARBA" id="ARBA00022737"/>
    </source>
</evidence>
<evidence type="ECO:0000313" key="9">
    <source>
        <dbReference type="EMBL" id="PHJ21422.1"/>
    </source>
</evidence>
<sequence length="345" mass="36400">MGDNTATKGPTRVNDDVQMAGIEAGNGPALKAETSNYLPLMNPIHTGRGSMVYQPSLAPTADKAAVLSRRMGSTTFIGRLDPAKDPLAAAKGNAADEEAGHGSDAGSVPHLTPLERFVFNMQKCLCEFFATMIIVSAVAFGLSKEGGGQAAPFSITSTIFALITLFKDISGAHFNPAVSFTIFMTDPRFTFMDLVSYVGAQLAGAIAGAFIGYGIMGKALDILPLDPGMSASRQLFHEVIPTMVMVYAVLSLVFGYGVMWELTIPFVVGACVLAGALAGATMNPAVTFGIFISNVSTENKNIDVDALMVTLFGPFLGAMFAFVGYIATHAYHNPVPLRFLNFKGV</sequence>
<feature type="transmembrane region" description="Helical" evidence="8">
    <location>
        <begin position="304"/>
        <end position="327"/>
    </location>
</feature>
<organism evidence="9 10">
    <name type="scientific">Cystoisospora suis</name>
    <dbReference type="NCBI Taxonomy" id="483139"/>
    <lineage>
        <taxon>Eukaryota</taxon>
        <taxon>Sar</taxon>
        <taxon>Alveolata</taxon>
        <taxon>Apicomplexa</taxon>
        <taxon>Conoidasida</taxon>
        <taxon>Coccidia</taxon>
        <taxon>Eucoccidiorida</taxon>
        <taxon>Eimeriorina</taxon>
        <taxon>Sarcocystidae</taxon>
        <taxon>Cystoisospora</taxon>
    </lineage>
</organism>
<dbReference type="GO" id="GO:0016020">
    <property type="term" value="C:membrane"/>
    <property type="evidence" value="ECO:0007669"/>
    <property type="project" value="InterPro"/>
</dbReference>
<evidence type="ECO:0000256" key="1">
    <source>
        <dbReference type="ARBA" id="ARBA00004127"/>
    </source>
</evidence>
<dbReference type="RefSeq" id="XP_067923105.1">
    <property type="nucleotide sequence ID" value="XM_068064930.1"/>
</dbReference>
<comment type="caution">
    <text evidence="9">The sequence shown here is derived from an EMBL/GenBank/DDBJ whole genome shotgun (WGS) entry which is preliminary data.</text>
</comment>
<evidence type="ECO:0000256" key="7">
    <source>
        <dbReference type="RuleBase" id="RU000477"/>
    </source>
</evidence>
<dbReference type="GeneID" id="94428141"/>
<comment type="subcellular location">
    <subcellularLocation>
        <location evidence="1">Endomembrane system</location>
        <topology evidence="1">Multi-pass membrane protein</topology>
    </subcellularLocation>
</comment>
<dbReference type="GO" id="GO:0015250">
    <property type="term" value="F:water channel activity"/>
    <property type="evidence" value="ECO:0007669"/>
    <property type="project" value="UniProtKB-ARBA"/>
</dbReference>
<dbReference type="GO" id="GO:0005737">
    <property type="term" value="C:cytoplasm"/>
    <property type="evidence" value="ECO:0007669"/>
    <property type="project" value="UniProtKB-ARBA"/>
</dbReference>
<dbReference type="GO" id="GO:0019755">
    <property type="term" value="P:one-carbon compound transport"/>
    <property type="evidence" value="ECO:0007669"/>
    <property type="project" value="UniProtKB-ARBA"/>
</dbReference>
<keyword evidence="3 7" id="KW-0812">Transmembrane</keyword>
<dbReference type="InterPro" id="IPR000425">
    <property type="entry name" value="MIP"/>
</dbReference>
<keyword evidence="4" id="KW-0677">Repeat</keyword>
<dbReference type="PANTHER" id="PTHR45665:SF9">
    <property type="entry name" value="AQUAPORIN-8"/>
    <property type="match status" value="1"/>
</dbReference>
<gene>
    <name evidence="9" type="ORF">CSUI_004745</name>
</gene>
<dbReference type="Proteomes" id="UP000221165">
    <property type="component" value="Unassembled WGS sequence"/>
</dbReference>
<dbReference type="PANTHER" id="PTHR45665">
    <property type="entry name" value="AQUAPORIN-8"/>
    <property type="match status" value="1"/>
</dbReference>
<dbReference type="EMBL" id="MIGC01002258">
    <property type="protein sequence ID" value="PHJ21422.1"/>
    <property type="molecule type" value="Genomic_DNA"/>
</dbReference>
<evidence type="ECO:0000256" key="8">
    <source>
        <dbReference type="SAM" id="Phobius"/>
    </source>
</evidence>
<feature type="transmembrane region" description="Helical" evidence="8">
    <location>
        <begin position="124"/>
        <end position="143"/>
    </location>
</feature>
<dbReference type="Gene3D" id="1.20.1080.10">
    <property type="entry name" value="Glycerol uptake facilitator protein"/>
    <property type="match status" value="1"/>
</dbReference>
<evidence type="ECO:0000256" key="3">
    <source>
        <dbReference type="ARBA" id="ARBA00022692"/>
    </source>
</evidence>
<dbReference type="VEuPathDB" id="ToxoDB:CSUI_004745"/>
<name>A0A2C6KZZ4_9APIC</name>
<comment type="similarity">
    <text evidence="7">Belongs to the MIP/aquaporin (TC 1.A.8) family.</text>
</comment>
<keyword evidence="10" id="KW-1185">Reference proteome</keyword>
<keyword evidence="6 8" id="KW-0472">Membrane</keyword>
<dbReference type="Pfam" id="PF00230">
    <property type="entry name" value="MIP"/>
    <property type="match status" value="1"/>
</dbReference>
<dbReference type="SUPFAM" id="SSF81338">
    <property type="entry name" value="Aquaporin-like"/>
    <property type="match status" value="1"/>
</dbReference>
<proteinExistence type="inferred from homology"/>
<feature type="transmembrane region" description="Helical" evidence="8">
    <location>
        <begin position="264"/>
        <end position="292"/>
    </location>
</feature>
<dbReference type="InterPro" id="IPR022357">
    <property type="entry name" value="MIP_CS"/>
</dbReference>
<evidence type="ECO:0000256" key="6">
    <source>
        <dbReference type="ARBA" id="ARBA00023136"/>
    </source>
</evidence>
<dbReference type="AlphaFoldDB" id="A0A2C6KZZ4"/>
<reference evidence="9 10" key="1">
    <citation type="journal article" date="2017" name="Int. J. Parasitol.">
        <title>The genome of the protozoan parasite Cystoisospora suis and a reverse vaccinology approach to identify vaccine candidates.</title>
        <authorList>
            <person name="Palmieri N."/>
            <person name="Shrestha A."/>
            <person name="Ruttkowski B."/>
            <person name="Beck T."/>
            <person name="Vogl C."/>
            <person name="Tomley F."/>
            <person name="Blake D.P."/>
            <person name="Joachim A."/>
        </authorList>
    </citation>
    <scope>NUCLEOTIDE SEQUENCE [LARGE SCALE GENOMIC DNA]</scope>
    <source>
        <strain evidence="9 10">Wien I</strain>
    </source>
</reference>
<accession>A0A2C6KZZ4</accession>
<evidence type="ECO:0000313" key="10">
    <source>
        <dbReference type="Proteomes" id="UP000221165"/>
    </source>
</evidence>
<keyword evidence="5 8" id="KW-1133">Transmembrane helix</keyword>
<evidence type="ECO:0000256" key="2">
    <source>
        <dbReference type="ARBA" id="ARBA00022448"/>
    </source>
</evidence>
<dbReference type="PRINTS" id="PR00783">
    <property type="entry name" value="MINTRINSICP"/>
</dbReference>
<dbReference type="PROSITE" id="PS00221">
    <property type="entry name" value="MIP"/>
    <property type="match status" value="1"/>
</dbReference>
<dbReference type="InterPro" id="IPR034294">
    <property type="entry name" value="Aquaporin_transptr"/>
</dbReference>
<keyword evidence="2 7" id="KW-0813">Transport</keyword>
<dbReference type="OrthoDB" id="3222at2759"/>